<dbReference type="AlphaFoldDB" id="A0A7S3LS43"/>
<reference evidence="1" key="1">
    <citation type="submission" date="2021-01" db="EMBL/GenBank/DDBJ databases">
        <authorList>
            <person name="Corre E."/>
            <person name="Pelletier E."/>
            <person name="Niang G."/>
            <person name="Scheremetjew M."/>
            <person name="Finn R."/>
            <person name="Kale V."/>
            <person name="Holt S."/>
            <person name="Cochrane G."/>
            <person name="Meng A."/>
            <person name="Brown T."/>
            <person name="Cohen L."/>
        </authorList>
    </citation>
    <scope>NUCLEOTIDE SEQUENCE</scope>
    <source>
        <strain evidence="1">GSBS06</strain>
    </source>
</reference>
<gene>
    <name evidence="1" type="ORF">ASTO00021_LOCUS9352</name>
</gene>
<dbReference type="EMBL" id="HBIN01012425">
    <property type="protein sequence ID" value="CAE0439128.1"/>
    <property type="molecule type" value="Transcribed_RNA"/>
</dbReference>
<name>A0A7S3LS43_9STRA</name>
<sequence>METENPKPEVKLAPFLQRNKKKRAHEVFMNFVKYQPRLDVSGVLSKECYKAWLDTRWPKPRQPEEGYQAAVMNHFRGKKRSKPFPKEVEEALIPLLRRKRAWPCFEGTGKTIGCQGIDRSIGFHESKRVGCQGNNRIVRLEYRIIKGLCEKPADSSSSSSSLLCETARLGSPAIAVDLNRSIETSDSDSNCSSMLRIEKKTLRKQLKMEKLAAVEQAQRIALRKRKALSKKEIFSVAV</sequence>
<protein>
    <submittedName>
        <fullName evidence="1">Uncharacterized protein</fullName>
    </submittedName>
</protein>
<accession>A0A7S3LS43</accession>
<evidence type="ECO:0000313" key="1">
    <source>
        <dbReference type="EMBL" id="CAE0439128.1"/>
    </source>
</evidence>
<organism evidence="1">
    <name type="scientific">Aplanochytrium stocchinoi</name>
    <dbReference type="NCBI Taxonomy" id="215587"/>
    <lineage>
        <taxon>Eukaryota</taxon>
        <taxon>Sar</taxon>
        <taxon>Stramenopiles</taxon>
        <taxon>Bigyra</taxon>
        <taxon>Labyrinthulomycetes</taxon>
        <taxon>Thraustochytrida</taxon>
        <taxon>Thraustochytriidae</taxon>
        <taxon>Aplanochytrium</taxon>
    </lineage>
</organism>
<proteinExistence type="predicted"/>